<feature type="domain" description="Histidine-specific methyltransferase SAM-dependent" evidence="3">
    <location>
        <begin position="13"/>
        <end position="321"/>
    </location>
</feature>
<dbReference type="PANTHER" id="PTHR43397:SF1">
    <property type="entry name" value="ERGOTHIONEINE BIOSYNTHESIS PROTEIN 1"/>
    <property type="match status" value="1"/>
</dbReference>
<evidence type="ECO:0000313" key="4">
    <source>
        <dbReference type="EMBL" id="HEA22625.1"/>
    </source>
</evidence>
<dbReference type="PIRSF" id="PIRSF018005">
    <property type="entry name" value="UCP018005"/>
    <property type="match status" value="1"/>
</dbReference>
<protein>
    <submittedName>
        <fullName evidence="4">L-histidine N(Alpha)-methyltransferase</fullName>
    </submittedName>
</protein>
<name>A0A831QQ73_9FLAO</name>
<dbReference type="InterPro" id="IPR029063">
    <property type="entry name" value="SAM-dependent_MTases_sf"/>
</dbReference>
<dbReference type="Pfam" id="PF10017">
    <property type="entry name" value="Methyltransf_33"/>
    <property type="match status" value="1"/>
</dbReference>
<dbReference type="EMBL" id="DRGL01000063">
    <property type="protein sequence ID" value="HEA22625.1"/>
    <property type="molecule type" value="Genomic_DNA"/>
</dbReference>
<dbReference type="GO" id="GO:0008168">
    <property type="term" value="F:methyltransferase activity"/>
    <property type="evidence" value="ECO:0007669"/>
    <property type="project" value="UniProtKB-KW"/>
</dbReference>
<dbReference type="InterPro" id="IPR019257">
    <property type="entry name" value="MeTrfase_dom"/>
</dbReference>
<dbReference type="SUPFAM" id="SSF53335">
    <property type="entry name" value="S-adenosyl-L-methionine-dependent methyltransferases"/>
    <property type="match status" value="1"/>
</dbReference>
<dbReference type="Proteomes" id="UP000886191">
    <property type="component" value="Unassembled WGS sequence"/>
</dbReference>
<dbReference type="InterPro" id="IPR017804">
    <property type="entry name" value="MeTrfase_EgtD-like"/>
</dbReference>
<keyword evidence="2" id="KW-0808">Transferase</keyword>
<sequence>MQQTIATALETQFEKDVYQGLTEYPKYLSSQYFYDAKGDKLFQDIMNMPEYYLTDREFEILSDNTAEIAKLFARGNASFKLLELGAGDGKKTKILLNYLSKNNFKFKYHPIDISQNALDGLEASLLKELPEVLVETRQGTYFETLEEINAENGTHKIILFLGSNIGNLLHSQAIAFLKSVQELMQEDDLLFVGFDMKKNPEIILDAYNDASGITAAFNKNILARINTELDANFDLDKFRHWEVYDPETGTAKSFLVSKENQTVTLQKLDLQVHFTAWETIHTEISQKYDDRTIAWLADKSGLDIVTEFSDANAHYKNYVFRTK</sequence>
<dbReference type="Gene3D" id="3.40.50.150">
    <property type="entry name" value="Vaccinia Virus protein VP39"/>
    <property type="match status" value="1"/>
</dbReference>
<organism evidence="4">
    <name type="scientific">Pricia antarctica</name>
    <dbReference type="NCBI Taxonomy" id="641691"/>
    <lineage>
        <taxon>Bacteria</taxon>
        <taxon>Pseudomonadati</taxon>
        <taxon>Bacteroidota</taxon>
        <taxon>Flavobacteriia</taxon>
        <taxon>Flavobacteriales</taxon>
        <taxon>Flavobacteriaceae</taxon>
        <taxon>Pricia</taxon>
    </lineage>
</organism>
<comment type="caution">
    <text evidence="4">The sequence shown here is derived from an EMBL/GenBank/DDBJ whole genome shotgun (WGS) entry which is preliminary data.</text>
</comment>
<dbReference type="AlphaFoldDB" id="A0A831QQ73"/>
<reference evidence="4" key="1">
    <citation type="journal article" date="2020" name="mSystems">
        <title>Genome- and Community-Level Interaction Insights into Carbon Utilization and Element Cycling Functions of Hydrothermarchaeota in Hydrothermal Sediment.</title>
        <authorList>
            <person name="Zhou Z."/>
            <person name="Liu Y."/>
            <person name="Xu W."/>
            <person name="Pan J."/>
            <person name="Luo Z.H."/>
            <person name="Li M."/>
        </authorList>
    </citation>
    <scope>NUCLEOTIDE SEQUENCE [LARGE SCALE GENOMIC DNA]</scope>
    <source>
        <strain evidence="4">HyVt-345</strain>
    </source>
</reference>
<proteinExistence type="predicted"/>
<evidence type="ECO:0000256" key="2">
    <source>
        <dbReference type="ARBA" id="ARBA00022679"/>
    </source>
</evidence>
<keyword evidence="1" id="KW-0489">Methyltransferase</keyword>
<dbReference type="PANTHER" id="PTHR43397">
    <property type="entry name" value="ERGOTHIONEINE BIOSYNTHESIS PROTEIN 1"/>
    <property type="match status" value="1"/>
</dbReference>
<accession>A0A831QQ73</accession>
<evidence type="ECO:0000259" key="3">
    <source>
        <dbReference type="Pfam" id="PF10017"/>
    </source>
</evidence>
<dbReference type="InterPro" id="IPR051128">
    <property type="entry name" value="EgtD_Methyltrsf_superfamily"/>
</dbReference>
<dbReference type="GO" id="GO:0032259">
    <property type="term" value="P:methylation"/>
    <property type="evidence" value="ECO:0007669"/>
    <property type="project" value="UniProtKB-KW"/>
</dbReference>
<evidence type="ECO:0000256" key="1">
    <source>
        <dbReference type="ARBA" id="ARBA00022603"/>
    </source>
</evidence>
<gene>
    <name evidence="4" type="ORF">ENH87_17135</name>
</gene>